<keyword evidence="3" id="KW-1185">Reference proteome</keyword>
<evidence type="ECO:0000256" key="1">
    <source>
        <dbReference type="SAM" id="Phobius"/>
    </source>
</evidence>
<organism evidence="2 3">
    <name type="scientific">Trichonephila clavata</name>
    <name type="common">Joro spider</name>
    <name type="synonym">Nephila clavata</name>
    <dbReference type="NCBI Taxonomy" id="2740835"/>
    <lineage>
        <taxon>Eukaryota</taxon>
        <taxon>Metazoa</taxon>
        <taxon>Ecdysozoa</taxon>
        <taxon>Arthropoda</taxon>
        <taxon>Chelicerata</taxon>
        <taxon>Arachnida</taxon>
        <taxon>Araneae</taxon>
        <taxon>Araneomorphae</taxon>
        <taxon>Entelegynae</taxon>
        <taxon>Araneoidea</taxon>
        <taxon>Nephilidae</taxon>
        <taxon>Trichonephila</taxon>
    </lineage>
</organism>
<evidence type="ECO:0000313" key="3">
    <source>
        <dbReference type="Proteomes" id="UP000887116"/>
    </source>
</evidence>
<reference evidence="2" key="1">
    <citation type="submission" date="2020-07" db="EMBL/GenBank/DDBJ databases">
        <title>Multicomponent nature underlies the extraordinary mechanical properties of spider dragline silk.</title>
        <authorList>
            <person name="Kono N."/>
            <person name="Nakamura H."/>
            <person name="Mori M."/>
            <person name="Yoshida Y."/>
            <person name="Ohtoshi R."/>
            <person name="Malay A.D."/>
            <person name="Moran D.A.P."/>
            <person name="Tomita M."/>
            <person name="Numata K."/>
            <person name="Arakawa K."/>
        </authorList>
    </citation>
    <scope>NUCLEOTIDE SEQUENCE</scope>
</reference>
<dbReference type="EMBL" id="BMAO01018403">
    <property type="protein sequence ID" value="GFR23189.1"/>
    <property type="molecule type" value="Genomic_DNA"/>
</dbReference>
<protein>
    <submittedName>
        <fullName evidence="2">Uncharacterized protein</fullName>
    </submittedName>
</protein>
<dbReference type="OrthoDB" id="6426345at2759"/>
<gene>
    <name evidence="2" type="ORF">TNCT_464511</name>
</gene>
<keyword evidence="1" id="KW-0472">Membrane</keyword>
<dbReference type="Proteomes" id="UP000887116">
    <property type="component" value="Unassembled WGS sequence"/>
</dbReference>
<feature type="transmembrane region" description="Helical" evidence="1">
    <location>
        <begin position="30"/>
        <end position="48"/>
    </location>
</feature>
<keyword evidence="1" id="KW-0812">Transmembrane</keyword>
<comment type="caution">
    <text evidence="2">The sequence shown here is derived from an EMBL/GenBank/DDBJ whole genome shotgun (WGS) entry which is preliminary data.</text>
</comment>
<name>A0A8X6HGG0_TRICU</name>
<dbReference type="AlphaFoldDB" id="A0A8X6HGG0"/>
<evidence type="ECO:0000313" key="2">
    <source>
        <dbReference type="EMBL" id="GFR23189.1"/>
    </source>
</evidence>
<accession>A0A8X6HGG0</accession>
<proteinExistence type="predicted"/>
<sequence length="201" mass="22224">MSCICLEQQKSSWIKRARETSLRIINMEKILLLLCLATACTAIFFPFFNLPTKNQNVMNVCIYSVDPSRYMPKCFLCPTNAYASVLQTCVQAAAIPSNVSYTQANCIEQNCAVRRGKRSIAADEDGAPDNSFNRSEPSGPLFDGAQLHQLGPLGNSSLNYGSNRKDYDKDLIIVGTVESNAMDVDNTELLLEYEVDSDDGQ</sequence>
<keyword evidence="1" id="KW-1133">Transmembrane helix</keyword>